<name>A0AAN5D388_9BILA</name>
<feature type="non-terminal residue" evidence="1">
    <location>
        <position position="1"/>
    </location>
</feature>
<organism evidence="1 2">
    <name type="scientific">Pristionchus mayeri</name>
    <dbReference type="NCBI Taxonomy" id="1317129"/>
    <lineage>
        <taxon>Eukaryota</taxon>
        <taxon>Metazoa</taxon>
        <taxon>Ecdysozoa</taxon>
        <taxon>Nematoda</taxon>
        <taxon>Chromadorea</taxon>
        <taxon>Rhabditida</taxon>
        <taxon>Rhabditina</taxon>
        <taxon>Diplogasteromorpha</taxon>
        <taxon>Diplogasteroidea</taxon>
        <taxon>Neodiplogasteridae</taxon>
        <taxon>Pristionchus</taxon>
    </lineage>
</organism>
<accession>A0AAN5D388</accession>
<gene>
    <name evidence="1" type="ORF">PMAYCL1PPCAC_25445</name>
</gene>
<evidence type="ECO:0000313" key="2">
    <source>
        <dbReference type="Proteomes" id="UP001328107"/>
    </source>
</evidence>
<evidence type="ECO:0000313" key="1">
    <source>
        <dbReference type="EMBL" id="GMR55250.1"/>
    </source>
</evidence>
<comment type="caution">
    <text evidence="1">The sequence shown here is derived from an EMBL/GenBank/DDBJ whole genome shotgun (WGS) entry which is preliminary data.</text>
</comment>
<feature type="non-terminal residue" evidence="1">
    <location>
        <position position="103"/>
    </location>
</feature>
<dbReference type="EMBL" id="BTRK01000005">
    <property type="protein sequence ID" value="GMR55250.1"/>
    <property type="molecule type" value="Genomic_DNA"/>
</dbReference>
<protein>
    <submittedName>
        <fullName evidence="1">Uncharacterized protein</fullName>
    </submittedName>
</protein>
<dbReference type="Proteomes" id="UP001328107">
    <property type="component" value="Unassembled WGS sequence"/>
</dbReference>
<keyword evidence="2" id="KW-1185">Reference proteome</keyword>
<sequence length="103" mass="12256">YEVFNHHFTRYEYQSLGEFRISILLIVFEFENVDKIMIFAPSSGHRRGLERCLSDASIRRSNAVNSNDEEIILHHSLHKILRPRTETRLTEQDRLSHFRRGNS</sequence>
<dbReference type="AlphaFoldDB" id="A0AAN5D388"/>
<proteinExistence type="predicted"/>
<reference evidence="2" key="1">
    <citation type="submission" date="2022-10" db="EMBL/GenBank/DDBJ databases">
        <title>Genome assembly of Pristionchus species.</title>
        <authorList>
            <person name="Yoshida K."/>
            <person name="Sommer R.J."/>
        </authorList>
    </citation>
    <scope>NUCLEOTIDE SEQUENCE [LARGE SCALE GENOMIC DNA]</scope>
    <source>
        <strain evidence="2">RS5460</strain>
    </source>
</reference>